<proteinExistence type="predicted"/>
<evidence type="ECO:0000256" key="8">
    <source>
        <dbReference type="SAM" id="MobiDB-lite"/>
    </source>
</evidence>
<feature type="domain" description="BHLH" evidence="9">
    <location>
        <begin position="633"/>
        <end position="683"/>
    </location>
</feature>
<reference evidence="10" key="1">
    <citation type="submission" date="2025-08" db="UniProtKB">
        <authorList>
            <consortium name="Ensembl"/>
        </authorList>
    </citation>
    <scope>IDENTIFICATION</scope>
</reference>
<feature type="region of interest" description="Disordered" evidence="8">
    <location>
        <begin position="1"/>
        <end position="62"/>
    </location>
</feature>
<sequence>MASGVSLRAGPAAPLPRRPAAPRPSSPSSSSSGGSEEDEAAAGAAAAGGGGQGAPGGGRSCWGSRGAQIIHSGHFMVSSPHSEHPPKKGYDFDTVNEQTCQTYRFGARDGRLSIDASLTKLFECMSLAYSGTLVSPKWKNFKGLKLLCRDKIRLNNAIWRAWYIQYLEKRKNPVCNFVTPLDGSVDVPQGSRTNEKYWRRRIDIVIREYHKWRTYFKKRLQKHKDEDLSSLVQVNIILAIAFSDDGFFKKDSPMELEEFFTTDDYMSGSSDTLFSTLSSHQLVTWPSSKERAHLGNADMIQPGLYPLQPNWMDTWEFFSDTFTSSAITTSSLTSSASLPGAPSLSSASLRSPLPTVNLGEELVPPPGPDSILSADQCLGLKNEDLSCLQTAGFPSDLPLSGSQPHFLPRFPTLGLPLQAEVPSQPPQQSLLSLNPELALQVPLFPPAEAAPKFCPSKPSVITHTASATPTQNVPATTFSHGPAGLLAPQQPGPGGPCTMATLQAMVVHPQTVLQALTPFVLPVAGPGLRARKPQQIAPAPTEPVPLMLNSAFLSTGEEGLWAWWGCSWPPAGALCVCVSVCRCRFFSSQVQDCQPSRQASPHPSEQGLGPPSPQSSSRSRKGTPEPQVFLFKSRRMKHISAEQKRRCNIKIGFGTLNSLVSPNSKSISHALTLQKTVEYIGKLQQERSQLQEEARRLREEAVELDATIKSCHQQLPATGVPITRQRFDQMRSKFEEYVRNRSQQNLKFWIFSAIIEPLFETFNEMVSTTSLQELNRTAFLWLDKHCSLPVLRPMVLNSLRHLSTTTSILSDPSLLEEQASQALGKLHKASGET</sequence>
<feature type="region of interest" description="Disordered" evidence="8">
    <location>
        <begin position="594"/>
        <end position="627"/>
    </location>
</feature>
<dbReference type="PANTHER" id="PTHR15741:SF23">
    <property type="entry name" value="MLX-INTERACTING PROTEIN"/>
    <property type="match status" value="1"/>
</dbReference>
<keyword evidence="4" id="KW-0238">DNA-binding</keyword>
<keyword evidence="6" id="KW-0539">Nucleus</keyword>
<dbReference type="FunFam" id="4.10.280.10:FF:000028">
    <property type="entry name" value="MLX interacting protein like"/>
    <property type="match status" value="1"/>
</dbReference>
<accession>A0A670Z3V5</accession>
<reference evidence="10" key="2">
    <citation type="submission" date="2025-09" db="UniProtKB">
        <authorList>
            <consortium name="Ensembl"/>
        </authorList>
    </citation>
    <scope>IDENTIFICATION</scope>
</reference>
<evidence type="ECO:0000256" key="7">
    <source>
        <dbReference type="SAM" id="Coils"/>
    </source>
</evidence>
<dbReference type="Ensembl" id="ENSPTXT00000016205.1">
    <property type="protein sequence ID" value="ENSPTXP00000015726.1"/>
    <property type="gene ID" value="ENSPTXG00000010846.1"/>
</dbReference>
<dbReference type="GO" id="GO:0046983">
    <property type="term" value="F:protein dimerization activity"/>
    <property type="evidence" value="ECO:0007669"/>
    <property type="project" value="InterPro"/>
</dbReference>
<dbReference type="PROSITE" id="PS50888">
    <property type="entry name" value="BHLH"/>
    <property type="match status" value="1"/>
</dbReference>
<keyword evidence="11" id="KW-1185">Reference proteome</keyword>
<evidence type="ECO:0000256" key="4">
    <source>
        <dbReference type="ARBA" id="ARBA00023125"/>
    </source>
</evidence>
<keyword evidence="3" id="KW-0805">Transcription regulation</keyword>
<evidence type="ECO:0000256" key="6">
    <source>
        <dbReference type="ARBA" id="ARBA00023242"/>
    </source>
</evidence>
<feature type="compositionally biased region" description="Gly residues" evidence="8">
    <location>
        <begin position="46"/>
        <end position="60"/>
    </location>
</feature>
<evidence type="ECO:0000313" key="11">
    <source>
        <dbReference type="Proteomes" id="UP000472273"/>
    </source>
</evidence>
<dbReference type="Proteomes" id="UP000472273">
    <property type="component" value="Unplaced"/>
</dbReference>
<dbReference type="InterPro" id="IPR052207">
    <property type="entry name" value="Max-like/E-box_TFs"/>
</dbReference>
<evidence type="ECO:0000313" key="10">
    <source>
        <dbReference type="Ensembl" id="ENSPTXP00000015726.1"/>
    </source>
</evidence>
<dbReference type="GO" id="GO:0000978">
    <property type="term" value="F:RNA polymerase II cis-regulatory region sequence-specific DNA binding"/>
    <property type="evidence" value="ECO:0007669"/>
    <property type="project" value="TreeGrafter"/>
</dbReference>
<keyword evidence="5" id="KW-0804">Transcription</keyword>
<evidence type="ECO:0000259" key="9">
    <source>
        <dbReference type="PROSITE" id="PS50888"/>
    </source>
</evidence>
<protein>
    <submittedName>
        <fullName evidence="10">MLX interacting protein</fullName>
    </submittedName>
</protein>
<evidence type="ECO:0000256" key="5">
    <source>
        <dbReference type="ARBA" id="ARBA00023163"/>
    </source>
</evidence>
<comment type="subcellular location">
    <subcellularLocation>
        <location evidence="1">Nucleus</location>
    </subcellularLocation>
</comment>
<keyword evidence="2" id="KW-0597">Phosphoprotein</keyword>
<gene>
    <name evidence="10" type="primary">MLXIP</name>
</gene>
<dbReference type="GeneTree" id="ENSGT00940000158691"/>
<dbReference type="Gene3D" id="4.10.280.10">
    <property type="entry name" value="Helix-loop-helix DNA-binding domain"/>
    <property type="match status" value="1"/>
</dbReference>
<evidence type="ECO:0000256" key="3">
    <source>
        <dbReference type="ARBA" id="ARBA00023015"/>
    </source>
</evidence>
<dbReference type="GO" id="GO:0005634">
    <property type="term" value="C:nucleus"/>
    <property type="evidence" value="ECO:0007669"/>
    <property type="project" value="UniProtKB-SubCell"/>
</dbReference>
<dbReference type="InterPro" id="IPR011598">
    <property type="entry name" value="bHLH_dom"/>
</dbReference>
<dbReference type="Pfam" id="PF00010">
    <property type="entry name" value="HLH"/>
    <property type="match status" value="1"/>
</dbReference>
<keyword evidence="7" id="KW-0175">Coiled coil</keyword>
<dbReference type="OMA" id="EMCSSTK"/>
<name>A0A670Z3V5_PSETE</name>
<feature type="coiled-coil region" evidence="7">
    <location>
        <begin position="673"/>
        <end position="714"/>
    </location>
</feature>
<dbReference type="GO" id="GO:0000981">
    <property type="term" value="F:DNA-binding transcription factor activity, RNA polymerase II-specific"/>
    <property type="evidence" value="ECO:0007669"/>
    <property type="project" value="TreeGrafter"/>
</dbReference>
<organism evidence="10 11">
    <name type="scientific">Pseudonaja textilis</name>
    <name type="common">Eastern brown snake</name>
    <dbReference type="NCBI Taxonomy" id="8673"/>
    <lineage>
        <taxon>Eukaryota</taxon>
        <taxon>Metazoa</taxon>
        <taxon>Chordata</taxon>
        <taxon>Craniata</taxon>
        <taxon>Vertebrata</taxon>
        <taxon>Euteleostomi</taxon>
        <taxon>Lepidosauria</taxon>
        <taxon>Squamata</taxon>
        <taxon>Bifurcata</taxon>
        <taxon>Unidentata</taxon>
        <taxon>Episquamata</taxon>
        <taxon>Toxicofera</taxon>
        <taxon>Serpentes</taxon>
        <taxon>Colubroidea</taxon>
        <taxon>Elapidae</taxon>
        <taxon>Hydrophiinae</taxon>
        <taxon>Pseudonaja</taxon>
    </lineage>
</organism>
<evidence type="ECO:0000256" key="2">
    <source>
        <dbReference type="ARBA" id="ARBA00022553"/>
    </source>
</evidence>
<dbReference type="AlphaFoldDB" id="A0A670Z3V5"/>
<dbReference type="PANTHER" id="PTHR15741">
    <property type="entry name" value="BASIC HELIX-LOOP-HELIX ZIP TRANSCRIPTION FACTOR"/>
    <property type="match status" value="1"/>
</dbReference>
<feature type="compositionally biased region" description="Pro residues" evidence="8">
    <location>
        <begin position="13"/>
        <end position="25"/>
    </location>
</feature>
<dbReference type="SUPFAM" id="SSF47459">
    <property type="entry name" value="HLH, helix-loop-helix DNA-binding domain"/>
    <property type="match status" value="1"/>
</dbReference>
<dbReference type="SMART" id="SM00353">
    <property type="entry name" value="HLH"/>
    <property type="match status" value="1"/>
</dbReference>
<feature type="compositionally biased region" description="Low complexity" evidence="8">
    <location>
        <begin position="603"/>
        <end position="617"/>
    </location>
</feature>
<evidence type="ECO:0000256" key="1">
    <source>
        <dbReference type="ARBA" id="ARBA00004123"/>
    </source>
</evidence>
<dbReference type="InterPro" id="IPR036638">
    <property type="entry name" value="HLH_DNA-bd_sf"/>
</dbReference>